<organism evidence="1 2">
    <name type="scientific">Pseudomonas coronafaciens pv. porri</name>
    <dbReference type="NCBI Taxonomy" id="83964"/>
    <lineage>
        <taxon>Bacteria</taxon>
        <taxon>Pseudomonadati</taxon>
        <taxon>Pseudomonadota</taxon>
        <taxon>Gammaproteobacteria</taxon>
        <taxon>Pseudomonadales</taxon>
        <taxon>Pseudomonadaceae</taxon>
        <taxon>Pseudomonas</taxon>
        <taxon>Pseudomonas coronafaciens</taxon>
    </lineage>
</organism>
<dbReference type="Pfam" id="PF00106">
    <property type="entry name" value="adh_short"/>
    <property type="match status" value="1"/>
</dbReference>
<dbReference type="Proteomes" id="UP000037201">
    <property type="component" value="Unassembled WGS sequence"/>
</dbReference>
<reference evidence="1 2" key="1">
    <citation type="submission" date="2015-09" db="EMBL/GenBank/DDBJ databases">
        <title>Genome analysis of Pseudomonas syringae pv. porri LMG.</title>
        <authorList>
            <person name="Rombouts S."/>
        </authorList>
    </citation>
    <scope>NUCLEOTIDE SEQUENCE [LARGE SCALE GENOMIC DNA]</scope>
    <source>
        <strain evidence="1 2">LMG 28496</strain>
    </source>
</reference>
<accession>A0ABR5JKY0</accession>
<dbReference type="EMBL" id="JUEU01000243">
    <property type="protein sequence ID" value="KOP54090.1"/>
    <property type="molecule type" value="Genomic_DNA"/>
</dbReference>
<protein>
    <submittedName>
        <fullName evidence="1">Sugar dehydrogenase</fullName>
    </submittedName>
</protein>
<dbReference type="RefSeq" id="WP_155496007.1">
    <property type="nucleotide sequence ID" value="NZ_JUEU01000243.1"/>
</dbReference>
<comment type="caution">
    <text evidence="1">The sequence shown here is derived from an EMBL/GenBank/DDBJ whole genome shotgun (WGS) entry which is preliminary data.</text>
</comment>
<keyword evidence="2" id="KW-1185">Reference proteome</keyword>
<evidence type="ECO:0000313" key="2">
    <source>
        <dbReference type="Proteomes" id="UP000037201"/>
    </source>
</evidence>
<dbReference type="InterPro" id="IPR036291">
    <property type="entry name" value="NAD(P)-bd_dom_sf"/>
</dbReference>
<proteinExistence type="predicted"/>
<sequence>MNDFFKGKKLLVVGGTSGMGLETARQFLKAGGSVVLTGSKQDKADAVRAELSPLGN</sequence>
<dbReference type="Gene3D" id="3.40.50.720">
    <property type="entry name" value="NAD(P)-binding Rossmann-like Domain"/>
    <property type="match status" value="1"/>
</dbReference>
<gene>
    <name evidence="1" type="ORF">OX90_20210</name>
</gene>
<dbReference type="SUPFAM" id="SSF51735">
    <property type="entry name" value="NAD(P)-binding Rossmann-fold domains"/>
    <property type="match status" value="1"/>
</dbReference>
<dbReference type="InterPro" id="IPR002347">
    <property type="entry name" value="SDR_fam"/>
</dbReference>
<evidence type="ECO:0000313" key="1">
    <source>
        <dbReference type="EMBL" id="KOP54090.1"/>
    </source>
</evidence>
<feature type="non-terminal residue" evidence="1">
    <location>
        <position position="56"/>
    </location>
</feature>
<name>A0ABR5JKY0_9PSED</name>